<feature type="compositionally biased region" description="Polar residues" evidence="1">
    <location>
        <begin position="75"/>
        <end position="88"/>
    </location>
</feature>
<dbReference type="RefSeq" id="WP_076320945.1">
    <property type="nucleotide sequence ID" value="NZ_JBCNGP010000005.1"/>
</dbReference>
<evidence type="ECO:0000313" key="2">
    <source>
        <dbReference type="EMBL" id="OME96591.1"/>
    </source>
</evidence>
<evidence type="ECO:0000256" key="1">
    <source>
        <dbReference type="SAM" id="MobiDB-lite"/>
    </source>
</evidence>
<dbReference type="EMBL" id="MRTF01000001">
    <property type="protein sequence ID" value="OME96591.1"/>
    <property type="molecule type" value="Genomic_DNA"/>
</dbReference>
<dbReference type="PROSITE" id="PS51257">
    <property type="entry name" value="PROKAR_LIPOPROTEIN"/>
    <property type="match status" value="1"/>
</dbReference>
<sequence length="124" mass="13417">MKTSSFLYGVIIGAVACRIISRNNSRLFSSMMKDANLGRFADTAMSKIQGTKSQKYSGSSQESVSPSSGRHDSTHSNGTAGVQTSTHSKAANLKQVKDFIRNNPDVKNEVEQILKETHTVIPGL</sequence>
<accession>A0A1R1B902</accession>
<comment type="caution">
    <text evidence="2">The sequence shown here is derived from an EMBL/GenBank/DDBJ whole genome shotgun (WGS) entry which is preliminary data.</text>
</comment>
<name>A0A1R1B902_PAELA</name>
<reference evidence="2 3" key="1">
    <citation type="submission" date="2016-11" db="EMBL/GenBank/DDBJ databases">
        <title>Paenibacillus species isolates.</title>
        <authorList>
            <person name="Beno S.M."/>
        </authorList>
    </citation>
    <scope>NUCLEOTIDE SEQUENCE [LARGE SCALE GENOMIC DNA]</scope>
    <source>
        <strain evidence="2 3">FSL F4-0100</strain>
    </source>
</reference>
<gene>
    <name evidence="2" type="ORF">BK123_03090</name>
</gene>
<organism evidence="2 3">
    <name type="scientific">Paenibacillus lautus</name>
    <name type="common">Bacillus lautus</name>
    <dbReference type="NCBI Taxonomy" id="1401"/>
    <lineage>
        <taxon>Bacteria</taxon>
        <taxon>Bacillati</taxon>
        <taxon>Bacillota</taxon>
        <taxon>Bacilli</taxon>
        <taxon>Bacillales</taxon>
        <taxon>Paenibacillaceae</taxon>
        <taxon>Paenibacillus</taxon>
    </lineage>
</organism>
<dbReference type="OrthoDB" id="2656835at2"/>
<dbReference type="STRING" id="1401.BK123_03090"/>
<dbReference type="Proteomes" id="UP000187074">
    <property type="component" value="Unassembled WGS sequence"/>
</dbReference>
<feature type="compositionally biased region" description="Low complexity" evidence="1">
    <location>
        <begin position="57"/>
        <end position="68"/>
    </location>
</feature>
<feature type="region of interest" description="Disordered" evidence="1">
    <location>
        <begin position="48"/>
        <end position="88"/>
    </location>
</feature>
<proteinExistence type="predicted"/>
<evidence type="ECO:0000313" key="3">
    <source>
        <dbReference type="Proteomes" id="UP000187074"/>
    </source>
</evidence>
<protein>
    <submittedName>
        <fullName evidence="2">Uncharacterized protein</fullName>
    </submittedName>
</protein>
<dbReference type="AlphaFoldDB" id="A0A1R1B902"/>